<dbReference type="GO" id="GO:0003724">
    <property type="term" value="F:RNA helicase activity"/>
    <property type="evidence" value="ECO:0007669"/>
    <property type="project" value="UniProtKB-EC"/>
</dbReference>
<dbReference type="Proteomes" id="UP000677054">
    <property type="component" value="Unassembled WGS sequence"/>
</dbReference>
<evidence type="ECO:0000256" key="11">
    <source>
        <dbReference type="PROSITE-ProRule" id="PRU00552"/>
    </source>
</evidence>
<sequence length="675" mass="76033">MLRNHHSPDLSSYYLSHISILTDTSSLLQPPLIAVVPNPWVTAQNWIANDLHSDEDDGELCLQRVIGPVDSKQRCSGILRDNMSSCMLPAQQKPLNPPGPFCKGKNTGDEECEDEEFESVLNRELEATFHVIEADAGLKERKNRQESSNDDLFYDPHMDDADQKWIDKCRRKYLRKSQSSSKNGGNDEKSMKLPHSDAILNCPCCMSMLCLDCQRHELYSGQYRAMFVFNCIVDFDQTLLYPKKGTKKRKRGKECALGMQAALDGDLSENELDMRKLVSWQNKKKKKSGGFQSMGLSHAVFKGIMRKGYKVPTPIQRKCIPVIMDGRDMVGMARTGSGKTAAFLIPMLEKLQVHSASTGARALILSPTRELALQTLKFTKELGRFTGLKAAVIVGGESMEDQFAALHENPDIILATPGRLCHVCIEMSLKLTSIHYVVFDEADRLFEMGFQEQLHEILRRLPENRQTLLFSATLPKLLVDFAKAGLSDPVLIRLDVESKLSEQLKLAFFSVRAEDKLALLLHLLRNVIPTDQLTVIFMATKHYVDYLNLQGHSPAKIIKELKLPRSTVYKAIARYKELGTTQDLVLEKAGVPRTYLYSSLDPTARKINAAKFSSRKVNLLIVTDIAARGIDIPLLDNVINFDFPSKPKLFVHRVGELLWFLHALIIPILVFHPEG</sequence>
<dbReference type="EMBL" id="CAJPEV010002947">
    <property type="protein sequence ID" value="CAG0898499.1"/>
    <property type="molecule type" value="Genomic_DNA"/>
</dbReference>
<dbReference type="GO" id="GO:0005524">
    <property type="term" value="F:ATP binding"/>
    <property type="evidence" value="ECO:0007669"/>
    <property type="project" value="UniProtKB-KW"/>
</dbReference>
<dbReference type="PROSITE" id="PS51192">
    <property type="entry name" value="HELICASE_ATP_BIND_1"/>
    <property type="match status" value="1"/>
</dbReference>
<dbReference type="CDD" id="cd17959">
    <property type="entry name" value="DEADc_DDX54"/>
    <property type="match status" value="1"/>
</dbReference>
<dbReference type="GO" id="GO:0005829">
    <property type="term" value="C:cytosol"/>
    <property type="evidence" value="ECO:0007669"/>
    <property type="project" value="TreeGrafter"/>
</dbReference>
<accession>A0A7R9FPU0</accession>
<evidence type="ECO:0000256" key="1">
    <source>
        <dbReference type="ARBA" id="ARBA00004604"/>
    </source>
</evidence>
<keyword evidence="6 12" id="KW-0347">Helicase</keyword>
<evidence type="ECO:0000313" key="17">
    <source>
        <dbReference type="Proteomes" id="UP000677054"/>
    </source>
</evidence>
<dbReference type="CDD" id="cd18787">
    <property type="entry name" value="SF2_C_DEAD"/>
    <property type="match status" value="1"/>
</dbReference>
<keyword evidence="17" id="KW-1185">Reference proteome</keyword>
<feature type="short sequence motif" description="Q motif" evidence="11">
    <location>
        <begin position="289"/>
        <end position="317"/>
    </location>
</feature>
<dbReference type="InterPro" id="IPR050079">
    <property type="entry name" value="DEAD_box_RNA_helicase"/>
</dbReference>
<keyword evidence="4 12" id="KW-0547">Nucleotide-binding</keyword>
<dbReference type="InterPro" id="IPR014001">
    <property type="entry name" value="Helicase_ATP-bd"/>
</dbReference>
<dbReference type="SMART" id="SM00487">
    <property type="entry name" value="DEXDc"/>
    <property type="match status" value="1"/>
</dbReference>
<evidence type="ECO:0000259" key="13">
    <source>
        <dbReference type="PROSITE" id="PS51192"/>
    </source>
</evidence>
<evidence type="ECO:0000256" key="2">
    <source>
        <dbReference type="ARBA" id="ARBA00010379"/>
    </source>
</evidence>
<evidence type="ECO:0000256" key="5">
    <source>
        <dbReference type="ARBA" id="ARBA00022801"/>
    </source>
</evidence>
<dbReference type="GO" id="GO:0003723">
    <property type="term" value="F:RNA binding"/>
    <property type="evidence" value="ECO:0007669"/>
    <property type="project" value="UniProtKB-KW"/>
</dbReference>
<evidence type="ECO:0000259" key="14">
    <source>
        <dbReference type="PROSITE" id="PS51194"/>
    </source>
</evidence>
<evidence type="ECO:0000313" key="16">
    <source>
        <dbReference type="EMBL" id="CAD7250587.1"/>
    </source>
</evidence>
<dbReference type="InterPro" id="IPR019370">
    <property type="entry name" value="E2F-assoc_phosphoprotein"/>
</dbReference>
<dbReference type="InterPro" id="IPR033517">
    <property type="entry name" value="DDX54/DBP10_DEAD-box_helicase"/>
</dbReference>
<dbReference type="Pfam" id="PF00271">
    <property type="entry name" value="Helicase_C"/>
    <property type="match status" value="1"/>
</dbReference>
<evidence type="ECO:0000256" key="8">
    <source>
        <dbReference type="ARBA" id="ARBA00022884"/>
    </source>
</evidence>
<evidence type="ECO:0000256" key="7">
    <source>
        <dbReference type="ARBA" id="ARBA00022840"/>
    </source>
</evidence>
<dbReference type="InterPro" id="IPR036388">
    <property type="entry name" value="WH-like_DNA-bd_sf"/>
</dbReference>
<dbReference type="PANTHER" id="PTHR47959">
    <property type="entry name" value="ATP-DEPENDENT RNA HELICASE RHLE-RELATED"/>
    <property type="match status" value="1"/>
</dbReference>
<dbReference type="FunFam" id="3.40.50.300:FF:000865">
    <property type="entry name" value="ATP-dependent RNA helicase DDX54"/>
    <property type="match status" value="1"/>
</dbReference>
<dbReference type="SMART" id="SM00490">
    <property type="entry name" value="HELICc"/>
    <property type="match status" value="1"/>
</dbReference>
<comment type="catalytic activity">
    <reaction evidence="10">
        <text>ATP + H2O = ADP + phosphate + H(+)</text>
        <dbReference type="Rhea" id="RHEA:13065"/>
        <dbReference type="ChEBI" id="CHEBI:15377"/>
        <dbReference type="ChEBI" id="CHEBI:15378"/>
        <dbReference type="ChEBI" id="CHEBI:30616"/>
        <dbReference type="ChEBI" id="CHEBI:43474"/>
        <dbReference type="ChEBI" id="CHEBI:456216"/>
        <dbReference type="EC" id="3.6.4.13"/>
    </reaction>
</comment>
<dbReference type="InterPro" id="IPR014014">
    <property type="entry name" value="RNA_helicase_DEAD_Q_motif"/>
</dbReference>
<evidence type="ECO:0000256" key="9">
    <source>
        <dbReference type="ARBA" id="ARBA00023242"/>
    </source>
</evidence>
<dbReference type="Pfam" id="PF00270">
    <property type="entry name" value="DEAD"/>
    <property type="match status" value="1"/>
</dbReference>
<name>A0A7R9FPU0_9CRUS</name>
<dbReference type="SUPFAM" id="SSF52540">
    <property type="entry name" value="P-loop containing nucleoside triphosphate hydrolases"/>
    <property type="match status" value="2"/>
</dbReference>
<evidence type="ECO:0000256" key="12">
    <source>
        <dbReference type="RuleBase" id="RU000492"/>
    </source>
</evidence>
<dbReference type="GO" id="GO:0005730">
    <property type="term" value="C:nucleolus"/>
    <property type="evidence" value="ECO:0007669"/>
    <property type="project" value="UniProtKB-SubCell"/>
</dbReference>
<keyword evidence="7 12" id="KW-0067">ATP-binding</keyword>
<dbReference type="InterPro" id="IPR000629">
    <property type="entry name" value="RNA-helicase_DEAD-box_CS"/>
</dbReference>
<dbReference type="PROSITE" id="PS51195">
    <property type="entry name" value="Q_MOTIF"/>
    <property type="match status" value="1"/>
</dbReference>
<keyword evidence="5 12" id="KW-0378">Hydrolase</keyword>
<feature type="domain" description="Helicase ATP-binding" evidence="13">
    <location>
        <begin position="320"/>
        <end position="492"/>
    </location>
</feature>
<evidence type="ECO:0000256" key="4">
    <source>
        <dbReference type="ARBA" id="ARBA00022741"/>
    </source>
</evidence>
<comment type="similarity">
    <text evidence="2">Belongs to the DEAD box helicase family. DDX54/DBP10 subfamily.</text>
</comment>
<proteinExistence type="inferred from homology"/>
<dbReference type="InterPro" id="IPR001650">
    <property type="entry name" value="Helicase_C-like"/>
</dbReference>
<keyword evidence="8" id="KW-0694">RNA-binding</keyword>
<dbReference type="InterPro" id="IPR027417">
    <property type="entry name" value="P-loop_NTPase"/>
</dbReference>
<protein>
    <recommendedName>
        <fullName evidence="3">RNA helicase</fullName>
        <ecNumber evidence="3">3.6.4.13</ecNumber>
    </recommendedName>
</protein>
<reference evidence="16" key="1">
    <citation type="submission" date="2020-11" db="EMBL/GenBank/DDBJ databases">
        <authorList>
            <person name="Tran Van P."/>
        </authorList>
    </citation>
    <scope>NUCLEOTIDE SEQUENCE</scope>
</reference>
<gene>
    <name evidence="16" type="ORF">DSTB1V02_LOCUS10358</name>
</gene>
<organism evidence="16">
    <name type="scientific">Darwinula stevensoni</name>
    <dbReference type="NCBI Taxonomy" id="69355"/>
    <lineage>
        <taxon>Eukaryota</taxon>
        <taxon>Metazoa</taxon>
        <taxon>Ecdysozoa</taxon>
        <taxon>Arthropoda</taxon>
        <taxon>Crustacea</taxon>
        <taxon>Oligostraca</taxon>
        <taxon>Ostracoda</taxon>
        <taxon>Podocopa</taxon>
        <taxon>Podocopida</taxon>
        <taxon>Darwinulocopina</taxon>
        <taxon>Darwinuloidea</taxon>
        <taxon>Darwinulidae</taxon>
        <taxon>Darwinula</taxon>
    </lineage>
</organism>
<dbReference type="GO" id="GO:0016787">
    <property type="term" value="F:hydrolase activity"/>
    <property type="evidence" value="ECO:0007669"/>
    <property type="project" value="UniProtKB-KW"/>
</dbReference>
<dbReference type="PROSITE" id="PS00039">
    <property type="entry name" value="DEAD_ATP_HELICASE"/>
    <property type="match status" value="1"/>
</dbReference>
<dbReference type="PROSITE" id="PS51194">
    <property type="entry name" value="HELICASE_CTER"/>
    <property type="match status" value="1"/>
</dbReference>
<dbReference type="EMBL" id="LR902464">
    <property type="protein sequence ID" value="CAD7250587.1"/>
    <property type="molecule type" value="Genomic_DNA"/>
</dbReference>
<comment type="subcellular location">
    <subcellularLocation>
        <location evidence="1">Nucleus</location>
        <location evidence="1">Nucleolus</location>
    </subcellularLocation>
</comment>
<evidence type="ECO:0000256" key="10">
    <source>
        <dbReference type="ARBA" id="ARBA00047984"/>
    </source>
</evidence>
<evidence type="ECO:0000256" key="6">
    <source>
        <dbReference type="ARBA" id="ARBA00022806"/>
    </source>
</evidence>
<dbReference type="EC" id="3.6.4.13" evidence="3"/>
<dbReference type="InterPro" id="IPR011545">
    <property type="entry name" value="DEAD/DEAH_box_helicase_dom"/>
</dbReference>
<evidence type="ECO:0000256" key="3">
    <source>
        <dbReference type="ARBA" id="ARBA00012552"/>
    </source>
</evidence>
<evidence type="ECO:0000259" key="15">
    <source>
        <dbReference type="PROSITE" id="PS51195"/>
    </source>
</evidence>
<dbReference type="AlphaFoldDB" id="A0A7R9FPU0"/>
<dbReference type="PANTHER" id="PTHR47959:SF8">
    <property type="entry name" value="RNA HELICASE"/>
    <property type="match status" value="1"/>
</dbReference>
<dbReference type="OrthoDB" id="10261375at2759"/>
<dbReference type="Pfam" id="PF10238">
    <property type="entry name" value="Eapp_C"/>
    <property type="match status" value="1"/>
</dbReference>
<feature type="domain" description="DEAD-box RNA helicase Q" evidence="15">
    <location>
        <begin position="289"/>
        <end position="317"/>
    </location>
</feature>
<keyword evidence="9" id="KW-0539">Nucleus</keyword>
<dbReference type="Gene3D" id="1.10.10.10">
    <property type="entry name" value="Winged helix-like DNA-binding domain superfamily/Winged helix DNA-binding domain"/>
    <property type="match status" value="1"/>
</dbReference>
<feature type="non-terminal residue" evidence="16">
    <location>
        <position position="1"/>
    </location>
</feature>
<dbReference type="Gene3D" id="3.40.50.300">
    <property type="entry name" value="P-loop containing nucleotide triphosphate hydrolases"/>
    <property type="match status" value="2"/>
</dbReference>
<feature type="domain" description="Helicase C-terminal" evidence="14">
    <location>
        <begin position="556"/>
        <end position="675"/>
    </location>
</feature>